<sequence>MSKLVLVLNCGSSSLKFAVLDAQNGDELLSGLAECFNLVDARIKWKMDGKKNQADLGAGAAHREALDYMVNTILASKPELAEQLVAIGHRVVHGGEKYTKSVLIDDAVVAGIEECATLAPLHNPAALIGIRAAQASFAGLPQVAVFDTAFHQTMPAEAYSYAIPQKLYREHGIRRYGMHGTSHLFVAGEAAKALGKDAADTNVISCHLGNGGSITAVRNGKSVDTSMGLTPLEGLVMGTRSGDLDPAIVFHLVDNLGYTLTEVNNMLNSQSGLLGLSELTNDCRGIEEGYNEGNKGCVLAMEVFCYRLAKYIASYTVPLKRVDAIIFTGGIGENSDLIRKKVLEHLTIFGYAVDEEKNLSARFGGEGVITKDGTPVAMVIPTNEEFVIASDALGLI</sequence>
<name>A0ABP9FGC3_9GAMM</name>
<feature type="binding site" evidence="9">
    <location>
        <position position="16"/>
    </location>
    <ligand>
        <name>ATP</name>
        <dbReference type="ChEBI" id="CHEBI:30616"/>
    </ligand>
</feature>
<feature type="binding site" evidence="9">
    <location>
        <position position="384"/>
    </location>
    <ligand>
        <name>Mg(2+)</name>
        <dbReference type="ChEBI" id="CHEBI:18420"/>
    </ligand>
</feature>
<organism evidence="11 12">
    <name type="scientific">Ferrimonas pelagia</name>
    <dbReference type="NCBI Taxonomy" id="1177826"/>
    <lineage>
        <taxon>Bacteria</taxon>
        <taxon>Pseudomonadati</taxon>
        <taxon>Pseudomonadota</taxon>
        <taxon>Gammaproteobacteria</taxon>
        <taxon>Alteromonadales</taxon>
        <taxon>Ferrimonadaceae</taxon>
        <taxon>Ferrimonas</taxon>
    </lineage>
</organism>
<dbReference type="PROSITE" id="PS01076">
    <property type="entry name" value="ACETATE_KINASE_2"/>
    <property type="match status" value="1"/>
</dbReference>
<keyword evidence="6 9" id="KW-0418">Kinase</keyword>
<dbReference type="InterPro" id="IPR023865">
    <property type="entry name" value="Aliphatic_acid_kinase_CS"/>
</dbReference>
<evidence type="ECO:0000256" key="1">
    <source>
        <dbReference type="ARBA" id="ARBA00008748"/>
    </source>
</evidence>
<feature type="active site" description="Proton donor/acceptor" evidence="9">
    <location>
        <position position="147"/>
    </location>
</feature>
<dbReference type="Gene3D" id="3.30.420.40">
    <property type="match status" value="2"/>
</dbReference>
<comment type="pathway">
    <text evidence="9">Metabolic intermediate biosynthesis; acetyl-CoA biosynthesis; acetyl-CoA from acetate: step 1/2.</text>
</comment>
<feature type="site" description="Transition state stabilizer" evidence="9">
    <location>
        <position position="179"/>
    </location>
</feature>
<proteinExistence type="inferred from homology"/>
<reference evidence="12" key="1">
    <citation type="journal article" date="2019" name="Int. J. Syst. Evol. Microbiol.">
        <title>The Global Catalogue of Microorganisms (GCM) 10K type strain sequencing project: providing services to taxonomists for standard genome sequencing and annotation.</title>
        <authorList>
            <consortium name="The Broad Institute Genomics Platform"/>
            <consortium name="The Broad Institute Genome Sequencing Center for Infectious Disease"/>
            <person name="Wu L."/>
            <person name="Ma J."/>
        </authorList>
    </citation>
    <scope>NUCLEOTIDE SEQUENCE [LARGE SCALE GENOMIC DNA]</scope>
    <source>
        <strain evidence="12">JCM 18401</strain>
    </source>
</reference>
<evidence type="ECO:0000256" key="7">
    <source>
        <dbReference type="ARBA" id="ARBA00022840"/>
    </source>
</evidence>
<comment type="catalytic activity">
    <reaction evidence="9">
        <text>acetate + ATP = acetyl phosphate + ADP</text>
        <dbReference type="Rhea" id="RHEA:11352"/>
        <dbReference type="ChEBI" id="CHEBI:22191"/>
        <dbReference type="ChEBI" id="CHEBI:30089"/>
        <dbReference type="ChEBI" id="CHEBI:30616"/>
        <dbReference type="ChEBI" id="CHEBI:456216"/>
        <dbReference type="EC" id="2.7.2.1"/>
    </reaction>
</comment>
<keyword evidence="7 9" id="KW-0067">ATP-binding</keyword>
<comment type="subcellular location">
    <subcellularLocation>
        <location evidence="9">Cytoplasm</location>
    </subcellularLocation>
</comment>
<evidence type="ECO:0000256" key="2">
    <source>
        <dbReference type="ARBA" id="ARBA00022490"/>
    </source>
</evidence>
<dbReference type="EMBL" id="BAABJZ010000104">
    <property type="protein sequence ID" value="GAA4900940.1"/>
    <property type="molecule type" value="Genomic_DNA"/>
</dbReference>
<feature type="binding site" evidence="9">
    <location>
        <position position="90"/>
    </location>
    <ligand>
        <name>substrate</name>
    </ligand>
</feature>
<comment type="function">
    <text evidence="9">Catalyzes the formation of acetyl phosphate from acetate and ATP. Can also catalyze the reverse reaction.</text>
</comment>
<dbReference type="GO" id="GO:0016301">
    <property type="term" value="F:kinase activity"/>
    <property type="evidence" value="ECO:0007669"/>
    <property type="project" value="UniProtKB-KW"/>
</dbReference>
<dbReference type="PIRSF" id="PIRSF000722">
    <property type="entry name" value="Acetate_prop_kin"/>
    <property type="match status" value="1"/>
</dbReference>
<evidence type="ECO:0000256" key="6">
    <source>
        <dbReference type="ARBA" id="ARBA00022777"/>
    </source>
</evidence>
<evidence type="ECO:0000256" key="8">
    <source>
        <dbReference type="ARBA" id="ARBA00022842"/>
    </source>
</evidence>
<gene>
    <name evidence="9 11" type="primary">ackA</name>
    <name evidence="11" type="ORF">GCM10023333_38570</name>
</gene>
<evidence type="ECO:0000256" key="3">
    <source>
        <dbReference type="ARBA" id="ARBA00022679"/>
    </source>
</evidence>
<dbReference type="PROSITE" id="PS01075">
    <property type="entry name" value="ACETATE_KINASE_1"/>
    <property type="match status" value="1"/>
</dbReference>
<evidence type="ECO:0000256" key="4">
    <source>
        <dbReference type="ARBA" id="ARBA00022723"/>
    </source>
</evidence>
<evidence type="ECO:0000313" key="12">
    <source>
        <dbReference type="Proteomes" id="UP001499988"/>
    </source>
</evidence>
<keyword evidence="5 9" id="KW-0547">Nucleotide-binding</keyword>
<keyword evidence="2 9" id="KW-0963">Cytoplasm</keyword>
<feature type="site" description="Transition state stabilizer" evidence="9">
    <location>
        <position position="240"/>
    </location>
</feature>
<dbReference type="Pfam" id="PF00871">
    <property type="entry name" value="Acetate_kinase"/>
    <property type="match status" value="1"/>
</dbReference>
<feature type="binding site" evidence="9">
    <location>
        <begin position="330"/>
        <end position="334"/>
    </location>
    <ligand>
        <name>ATP</name>
        <dbReference type="ChEBI" id="CHEBI:30616"/>
    </ligand>
</feature>
<comment type="subunit">
    <text evidence="9">Homodimer.</text>
</comment>
<evidence type="ECO:0000256" key="10">
    <source>
        <dbReference type="RuleBase" id="RU003835"/>
    </source>
</evidence>
<evidence type="ECO:0000256" key="5">
    <source>
        <dbReference type="ARBA" id="ARBA00022741"/>
    </source>
</evidence>
<evidence type="ECO:0000313" key="11">
    <source>
        <dbReference type="EMBL" id="GAA4900940.1"/>
    </source>
</evidence>
<dbReference type="PANTHER" id="PTHR21060:SF21">
    <property type="entry name" value="ACETATE KINASE"/>
    <property type="match status" value="1"/>
</dbReference>
<dbReference type="Proteomes" id="UP001499988">
    <property type="component" value="Unassembled WGS sequence"/>
</dbReference>
<feature type="binding site" evidence="9">
    <location>
        <begin position="282"/>
        <end position="284"/>
    </location>
    <ligand>
        <name>ATP</name>
        <dbReference type="ChEBI" id="CHEBI:30616"/>
    </ligand>
</feature>
<accession>A0ABP9FGC3</accession>
<dbReference type="InterPro" id="IPR043129">
    <property type="entry name" value="ATPase_NBD"/>
</dbReference>
<dbReference type="CDD" id="cd24010">
    <property type="entry name" value="ASKHA_NBD_AcK_PK"/>
    <property type="match status" value="1"/>
</dbReference>
<dbReference type="HAMAP" id="MF_00020">
    <property type="entry name" value="Acetate_kinase"/>
    <property type="match status" value="1"/>
</dbReference>
<dbReference type="PRINTS" id="PR00471">
    <property type="entry name" value="ACETATEKNASE"/>
</dbReference>
<comment type="similarity">
    <text evidence="1 9 10">Belongs to the acetokinase family.</text>
</comment>
<keyword evidence="4 9" id="KW-0479">Metal-binding</keyword>
<dbReference type="PANTHER" id="PTHR21060">
    <property type="entry name" value="ACETATE KINASE"/>
    <property type="match status" value="1"/>
</dbReference>
<dbReference type="InterPro" id="IPR000890">
    <property type="entry name" value="Aliphatic_acid_kin_short-chain"/>
</dbReference>
<feature type="binding site" evidence="9">
    <location>
        <position position="9"/>
    </location>
    <ligand>
        <name>Mg(2+)</name>
        <dbReference type="ChEBI" id="CHEBI:18420"/>
    </ligand>
</feature>
<dbReference type="SUPFAM" id="SSF53067">
    <property type="entry name" value="Actin-like ATPase domain"/>
    <property type="match status" value="2"/>
</dbReference>
<evidence type="ECO:0000256" key="9">
    <source>
        <dbReference type="HAMAP-Rule" id="MF_00020"/>
    </source>
</evidence>
<comment type="caution">
    <text evidence="11">The sequence shown here is derived from an EMBL/GenBank/DDBJ whole genome shotgun (WGS) entry which is preliminary data.</text>
</comment>
<dbReference type="InterPro" id="IPR004372">
    <property type="entry name" value="Ac/propionate_kinase"/>
</dbReference>
<feature type="binding site" evidence="9">
    <location>
        <begin position="207"/>
        <end position="211"/>
    </location>
    <ligand>
        <name>ATP</name>
        <dbReference type="ChEBI" id="CHEBI:30616"/>
    </ligand>
</feature>
<dbReference type="EC" id="2.7.2.1" evidence="9"/>
<comment type="cofactor">
    <cofactor evidence="9">
        <name>Mg(2+)</name>
        <dbReference type="ChEBI" id="CHEBI:18420"/>
    </cofactor>
    <cofactor evidence="9">
        <name>Mn(2+)</name>
        <dbReference type="ChEBI" id="CHEBI:29035"/>
    </cofactor>
    <text evidence="9">Mg(2+). Can also accept Mn(2+).</text>
</comment>
<keyword evidence="12" id="KW-1185">Reference proteome</keyword>
<keyword evidence="8 9" id="KW-0460">Magnesium</keyword>
<protein>
    <recommendedName>
        <fullName evidence="9">Acetate kinase</fullName>
        <ecNumber evidence="9">2.7.2.1</ecNumber>
    </recommendedName>
    <alternativeName>
        <fullName evidence="9">Acetokinase</fullName>
    </alternativeName>
</protein>
<keyword evidence="3 9" id="KW-0808">Transferase</keyword>
<dbReference type="NCBIfam" id="TIGR00016">
    <property type="entry name" value="ackA"/>
    <property type="match status" value="1"/>
</dbReference>